<proteinExistence type="predicted"/>
<keyword evidence="3" id="KW-1185">Reference proteome</keyword>
<dbReference type="STRING" id="272557.APE_1971.1"/>
<dbReference type="Gene3D" id="3.40.50.720">
    <property type="entry name" value="NAD(P)-binding Rossmann-like Domain"/>
    <property type="match status" value="1"/>
</dbReference>
<dbReference type="GeneID" id="1446380"/>
<dbReference type="PATRIC" id="fig|272557.25.peg.1315"/>
<dbReference type="EMBL" id="BA000002">
    <property type="protein sequence ID" value="BAA80981.2"/>
    <property type="molecule type" value="Genomic_DNA"/>
</dbReference>
<dbReference type="SUPFAM" id="SSF52540">
    <property type="entry name" value="P-loop containing nucleoside triphosphate hydrolases"/>
    <property type="match status" value="1"/>
</dbReference>
<sequence length="450" mass="49438">MPGSPKRVLILGAGGRDFHNFNVVFRDNPSYRVVAFTAAQIPGVAGRRYPPELAGSLYPSGIPILPEEDLEKIIRDQAVDLAVLAYSDLSYEDVGRIVSRVLSAGASFKIIGPRETMLLTSKPVIAVTAVRTGAGKSTVSRAIARIMRGKGYRVVPVRHPMVYVAITPDIAVQRFESLEDLDRYGVTVEEREEYEAYIKMGFTVYAGVDYGAVLREVEKESDIILWDGGNNDLPFFKPDFMITVADALRPGQEVGSFPGEVNVRLADAVIINKVDRAPEENVRRIEENVRSINPKALISEAVSDVEVDNPEMISGKRVVVVEDSPTVTHGGAPYGAGYVAAEKYSAAEIVDPRPYAKGVIAEMYREYPHMGPVVPSTGYTPSQLRDLEETLNSVPADVIVSGTPIDLERLLNLNKPVVKARFEVKIVKGPTLEELVDMFLDRVKDRLPLI</sequence>
<gene>
    <name evidence="2" type="ordered locus">APE_1971.1</name>
</gene>
<dbReference type="KEGG" id="ape:APE_1971.1"/>
<dbReference type="InterPro" id="IPR053199">
    <property type="entry name" value="cDPG_synthetase-like"/>
</dbReference>
<evidence type="ECO:0000259" key="1">
    <source>
        <dbReference type="Pfam" id="PF02492"/>
    </source>
</evidence>
<evidence type="ECO:0000313" key="2">
    <source>
        <dbReference type="EMBL" id="BAA80981.2"/>
    </source>
</evidence>
<dbReference type="Gene3D" id="3.40.50.300">
    <property type="entry name" value="P-loop containing nucleotide triphosphate hydrolases"/>
    <property type="match status" value="1"/>
</dbReference>
<reference evidence="2 3" key="1">
    <citation type="journal article" date="1999" name="DNA Res.">
        <title>Complete genome sequence of an aerobic hyper-thermophilic crenarchaeon, Aeropyrum pernix K1.</title>
        <authorList>
            <person name="Kawarabayasi Y."/>
            <person name="Hino Y."/>
            <person name="Horikawa H."/>
            <person name="Yamazaki S."/>
            <person name="Haikawa Y."/>
            <person name="Jin-no K."/>
            <person name="Takahashi M."/>
            <person name="Sekine M."/>
            <person name="Baba S."/>
            <person name="Ankai A."/>
            <person name="Kosugi H."/>
            <person name="Hosoyama A."/>
            <person name="Fukui S."/>
            <person name="Nagai Y."/>
            <person name="Nishijima K."/>
            <person name="Nakazawa H."/>
            <person name="Takamiya M."/>
            <person name="Masuda S."/>
            <person name="Funahashi T."/>
            <person name="Tanaka T."/>
            <person name="Kudoh Y."/>
            <person name="Yamazaki J."/>
            <person name="Kushida N."/>
            <person name="Oguchi A."/>
            <person name="Aoki K."/>
            <person name="Kubota K."/>
            <person name="Nakamura Y."/>
            <person name="Nomura N."/>
            <person name="Sako Y."/>
            <person name="Kikuchi H."/>
        </authorList>
    </citation>
    <scope>NUCLEOTIDE SEQUENCE [LARGE SCALE GENOMIC DNA]</scope>
    <source>
        <strain evidence="3">ATCC 700893 / DSM 11879 / JCM 9820 / NBRC 100138 / K1</strain>
    </source>
</reference>
<dbReference type="RefSeq" id="WP_010866712.1">
    <property type="nucleotide sequence ID" value="NC_000854.2"/>
</dbReference>
<dbReference type="CDD" id="cd01983">
    <property type="entry name" value="SIMIBI"/>
    <property type="match status" value="1"/>
</dbReference>
<dbReference type="EnsemblBacteria" id="BAA80981">
    <property type="protein sequence ID" value="BAA80981"/>
    <property type="gene ID" value="APE_1971.1"/>
</dbReference>
<feature type="domain" description="CobW/HypB/UreG nucleotide-binding" evidence="1">
    <location>
        <begin position="236"/>
        <end position="298"/>
    </location>
</feature>
<dbReference type="Proteomes" id="UP000002518">
    <property type="component" value="Chromosome"/>
</dbReference>
<accession>Q9YAG8</accession>
<dbReference type="PANTHER" id="PTHR42869:SF1">
    <property type="entry name" value="SLL0572 PROTEIN"/>
    <property type="match status" value="1"/>
</dbReference>
<organism evidence="2 3">
    <name type="scientific">Aeropyrum pernix (strain ATCC 700893 / DSM 11879 / JCM 9820 / NBRC 100138 / K1)</name>
    <dbReference type="NCBI Taxonomy" id="272557"/>
    <lineage>
        <taxon>Archaea</taxon>
        <taxon>Thermoproteota</taxon>
        <taxon>Thermoprotei</taxon>
        <taxon>Desulfurococcales</taxon>
        <taxon>Desulfurococcaceae</taxon>
        <taxon>Aeropyrum</taxon>
    </lineage>
</organism>
<dbReference type="AlphaFoldDB" id="Q9YAG8"/>
<dbReference type="PANTHER" id="PTHR42869">
    <property type="entry name" value="SLL0572 PROTEIN"/>
    <property type="match status" value="1"/>
</dbReference>
<dbReference type="InterPro" id="IPR027417">
    <property type="entry name" value="P-loop_NTPase"/>
</dbReference>
<protein>
    <recommendedName>
        <fullName evidence="1">CobW/HypB/UreG nucleotide-binding domain-containing protein</fullName>
    </recommendedName>
</protein>
<evidence type="ECO:0000313" key="3">
    <source>
        <dbReference type="Proteomes" id="UP000002518"/>
    </source>
</evidence>
<dbReference type="Pfam" id="PF02492">
    <property type="entry name" value="cobW"/>
    <property type="match status" value="1"/>
</dbReference>
<name>Q9YAG8_AERPE</name>
<dbReference type="InterPro" id="IPR003495">
    <property type="entry name" value="CobW/HypB/UreG_nucleotide-bd"/>
</dbReference>
<dbReference type="eggNOG" id="arCOG01229">
    <property type="taxonomic scope" value="Archaea"/>
</dbReference>
<dbReference type="PIR" id="E72499">
    <property type="entry name" value="E72499"/>
</dbReference>